<keyword evidence="1" id="KW-0732">Signal</keyword>
<protein>
    <submittedName>
        <fullName evidence="2">Copper tolerance protein</fullName>
    </submittedName>
</protein>
<evidence type="ECO:0000313" key="2">
    <source>
        <dbReference type="EMBL" id="KIL99194.1"/>
    </source>
</evidence>
<evidence type="ECO:0000256" key="1">
    <source>
        <dbReference type="SAM" id="SignalP"/>
    </source>
</evidence>
<dbReference type="Gene3D" id="2.60.40.420">
    <property type="entry name" value="Cupredoxins - blue copper proteins"/>
    <property type="match status" value="1"/>
</dbReference>
<dbReference type="Proteomes" id="UP000031971">
    <property type="component" value="Unassembled WGS sequence"/>
</dbReference>
<keyword evidence="3" id="KW-1185">Reference proteome</keyword>
<dbReference type="InterPro" id="IPR008972">
    <property type="entry name" value="Cupredoxin"/>
</dbReference>
<feature type="signal peptide" evidence="1">
    <location>
        <begin position="1"/>
        <end position="19"/>
    </location>
</feature>
<reference evidence="2 3" key="1">
    <citation type="submission" date="2015-01" db="EMBL/GenBank/DDBJ databases">
        <title>Genome Sequence of Magnetospirillum magnetotacticum Strain MS-1.</title>
        <authorList>
            <person name="Marinov G.K."/>
            <person name="Smalley M.D."/>
            <person name="DeSalvo G."/>
        </authorList>
    </citation>
    <scope>NUCLEOTIDE SEQUENCE [LARGE SCALE GENOMIC DNA]</scope>
    <source>
        <strain evidence="2 3">MS-1</strain>
    </source>
</reference>
<dbReference type="SUPFAM" id="SSF49503">
    <property type="entry name" value="Cupredoxins"/>
    <property type="match status" value="1"/>
</dbReference>
<sequence>MTMRLLAAAFSLSLLAACAGTDSVSNRLPPGFVSNAAEIVANTDWAAPEEVRVTIADHAFKPSDLVFHRDRATRLVLVNATDSDHGLRARSFFADIAVESVRGGGQTTKGPWIEYLSIPAGETKELWFVPARFGAYSFECNGVGHPSLGERGVIDVVR</sequence>
<comment type="caution">
    <text evidence="2">The sequence shown here is derived from an EMBL/GenBank/DDBJ whole genome shotgun (WGS) entry which is preliminary data.</text>
</comment>
<organism evidence="2 3">
    <name type="scientific">Paramagnetospirillum magnetotacticum MS-1</name>
    <dbReference type="NCBI Taxonomy" id="272627"/>
    <lineage>
        <taxon>Bacteria</taxon>
        <taxon>Pseudomonadati</taxon>
        <taxon>Pseudomonadota</taxon>
        <taxon>Alphaproteobacteria</taxon>
        <taxon>Rhodospirillales</taxon>
        <taxon>Magnetospirillaceae</taxon>
        <taxon>Paramagnetospirillum</taxon>
    </lineage>
</organism>
<accession>A0A0C2YHK3</accession>
<evidence type="ECO:0000313" key="3">
    <source>
        <dbReference type="Proteomes" id="UP000031971"/>
    </source>
</evidence>
<gene>
    <name evidence="2" type="ORF">CCC_03412</name>
</gene>
<dbReference type="RefSeq" id="WP_009869325.1">
    <property type="nucleotide sequence ID" value="NZ_JXSL01000025.1"/>
</dbReference>
<name>A0A0C2YHK3_PARME</name>
<feature type="chain" id="PRO_5002171555" evidence="1">
    <location>
        <begin position="20"/>
        <end position="158"/>
    </location>
</feature>
<dbReference type="AlphaFoldDB" id="A0A0C2YHK3"/>
<dbReference type="OrthoDB" id="9816061at2"/>
<dbReference type="STRING" id="272627.CCC_03412"/>
<dbReference type="PROSITE" id="PS51257">
    <property type="entry name" value="PROKAR_LIPOPROTEIN"/>
    <property type="match status" value="1"/>
</dbReference>
<dbReference type="EMBL" id="JXSL01000025">
    <property type="protein sequence ID" value="KIL99194.1"/>
    <property type="molecule type" value="Genomic_DNA"/>
</dbReference>
<proteinExistence type="predicted"/>